<comment type="subunit">
    <text evidence="2">Homodimer.</text>
</comment>
<dbReference type="FunFam" id="3.40.140.10:FF:000006">
    <property type="entry name" value="Cytidine deaminase"/>
    <property type="match status" value="1"/>
</dbReference>
<name>A0A8B8KG76_ABRPR</name>
<evidence type="ECO:0000256" key="1">
    <source>
        <dbReference type="ARBA" id="ARBA00006576"/>
    </source>
</evidence>
<dbReference type="PANTHER" id="PTHR11644:SF2">
    <property type="entry name" value="CYTIDINE DEAMINASE"/>
    <property type="match status" value="1"/>
</dbReference>
<dbReference type="RefSeq" id="XP_027342820.1">
    <property type="nucleotide sequence ID" value="XM_027487019.1"/>
</dbReference>
<reference evidence="11" key="1">
    <citation type="journal article" date="2019" name="Toxins">
        <title>Detection of Abrin-Like and Prepropulchellin-Like Toxin Genes and Transcripts Using Whole Genome Sequencing and Full-Length Transcript Sequencing of Abrus precatorius.</title>
        <authorList>
            <person name="Hovde B.T."/>
            <person name="Daligault H.E."/>
            <person name="Hanschen E.R."/>
            <person name="Kunde Y.A."/>
            <person name="Johnson M.B."/>
            <person name="Starkenburg S.R."/>
            <person name="Johnson S.L."/>
        </authorList>
    </citation>
    <scope>NUCLEOTIDE SEQUENCE [LARGE SCALE GENOMIC DNA]</scope>
</reference>
<dbReference type="PANTHER" id="PTHR11644">
    <property type="entry name" value="CYTIDINE DEAMINASE"/>
    <property type="match status" value="1"/>
</dbReference>
<sequence length="302" mass="31993">MDPPRFVIEASSAQSMAQSSALTLPQLLPTLVPAAQSLARPPISNFAVAAVGLGSSGRIFVGVNLEFPGLPLHHAVHAEQFLLTNLSLNAEPHLLSLAVSAAPCGHCRQFLQELRSANDTQLLITSEPTQQFTPLSHFLPHPFRPHDLLPLHSPLLLEPHHNALTLHPHSPSNNINAVSSNGHVATHKLKIAALEAANESHAPYSGSPSGVALEDRRGNIYKGSYVESAAFNPSLGPVQAALVAFVAGGGGDYEEIVCAVLVEKEGAVVKQEHTARLLLQSISPNCPFTTFLSSSLSHPSLP</sequence>
<accession>A0A8B8KG76</accession>
<keyword evidence="5" id="KW-0378">Hydrolase</keyword>
<dbReference type="Pfam" id="PF00383">
    <property type="entry name" value="dCMP_cyt_deam_1"/>
    <property type="match status" value="1"/>
</dbReference>
<keyword evidence="11" id="KW-1185">Reference proteome</keyword>
<feature type="active site" description="Proton donor" evidence="7">
    <location>
        <position position="79"/>
    </location>
</feature>
<dbReference type="PIRSF" id="PIRSF006334">
    <property type="entry name" value="Cdd_plus_pseudo"/>
    <property type="match status" value="1"/>
</dbReference>
<feature type="domain" description="CMP/dCMP-type deaminase" evidence="10">
    <location>
        <begin position="184"/>
        <end position="302"/>
    </location>
</feature>
<dbReference type="InterPro" id="IPR002125">
    <property type="entry name" value="CMP_dCMP_dom"/>
</dbReference>
<dbReference type="Proteomes" id="UP000694853">
    <property type="component" value="Unplaced"/>
</dbReference>
<dbReference type="PROSITE" id="PS51747">
    <property type="entry name" value="CYT_DCMP_DEAMINASES_2"/>
    <property type="match status" value="2"/>
</dbReference>
<evidence type="ECO:0000256" key="4">
    <source>
        <dbReference type="ARBA" id="ARBA00022723"/>
    </source>
</evidence>
<dbReference type="GO" id="GO:0046135">
    <property type="term" value="P:pyrimidine nucleoside catabolic process"/>
    <property type="evidence" value="ECO:0007669"/>
    <property type="project" value="UniProtKB-ARBA"/>
</dbReference>
<feature type="domain" description="CMP/dCMP-type deaminase" evidence="10">
    <location>
        <begin position="23"/>
        <end position="146"/>
    </location>
</feature>
<evidence type="ECO:0000256" key="7">
    <source>
        <dbReference type="PIRSR" id="PIRSR006334-1"/>
    </source>
</evidence>
<organism evidence="11 12">
    <name type="scientific">Abrus precatorius</name>
    <name type="common">Indian licorice</name>
    <name type="synonym">Glycine abrus</name>
    <dbReference type="NCBI Taxonomy" id="3816"/>
    <lineage>
        <taxon>Eukaryota</taxon>
        <taxon>Viridiplantae</taxon>
        <taxon>Streptophyta</taxon>
        <taxon>Embryophyta</taxon>
        <taxon>Tracheophyta</taxon>
        <taxon>Spermatophyta</taxon>
        <taxon>Magnoliopsida</taxon>
        <taxon>eudicotyledons</taxon>
        <taxon>Gunneridae</taxon>
        <taxon>Pentapetalae</taxon>
        <taxon>rosids</taxon>
        <taxon>fabids</taxon>
        <taxon>Fabales</taxon>
        <taxon>Fabaceae</taxon>
        <taxon>Papilionoideae</taxon>
        <taxon>50 kb inversion clade</taxon>
        <taxon>NPAAA clade</taxon>
        <taxon>indigoferoid/millettioid clade</taxon>
        <taxon>Abreae</taxon>
        <taxon>Abrus</taxon>
    </lineage>
</organism>
<gene>
    <name evidence="12" type="primary">LOC113855392</name>
</gene>
<dbReference type="SUPFAM" id="SSF53927">
    <property type="entry name" value="Cytidine deaminase-like"/>
    <property type="match status" value="2"/>
</dbReference>
<feature type="binding site" evidence="9">
    <location>
        <position position="104"/>
    </location>
    <ligand>
        <name>Zn(2+)</name>
        <dbReference type="ChEBI" id="CHEBI:29105"/>
        <note>catalytic</note>
    </ligand>
</feature>
<protein>
    <recommendedName>
        <fullName evidence="3">cytidine deaminase</fullName>
        <ecNumber evidence="3">3.5.4.5</ecNumber>
    </recommendedName>
</protein>
<proteinExistence type="inferred from homology"/>
<dbReference type="NCBIfam" id="TIGR01355">
    <property type="entry name" value="cyt_deam_dimer"/>
    <property type="match status" value="1"/>
</dbReference>
<feature type="binding site" evidence="9">
    <location>
        <position position="107"/>
    </location>
    <ligand>
        <name>Zn(2+)</name>
        <dbReference type="ChEBI" id="CHEBI:29105"/>
        <note>catalytic</note>
    </ligand>
</feature>
<dbReference type="GO" id="GO:0004126">
    <property type="term" value="F:cytidine deaminase activity"/>
    <property type="evidence" value="ECO:0007669"/>
    <property type="project" value="UniProtKB-EC"/>
</dbReference>
<dbReference type="InterPro" id="IPR006263">
    <property type="entry name" value="Cyt_deam_dimer"/>
</dbReference>
<dbReference type="NCBIfam" id="NF006537">
    <property type="entry name" value="PRK09027.1"/>
    <property type="match status" value="1"/>
</dbReference>
<dbReference type="GO" id="GO:0008270">
    <property type="term" value="F:zinc ion binding"/>
    <property type="evidence" value="ECO:0007669"/>
    <property type="project" value="InterPro"/>
</dbReference>
<dbReference type="OrthoDB" id="414540at2759"/>
<evidence type="ECO:0000313" key="12">
    <source>
        <dbReference type="RefSeq" id="XP_027342820.1"/>
    </source>
</evidence>
<dbReference type="GO" id="GO:0005829">
    <property type="term" value="C:cytosol"/>
    <property type="evidence" value="ECO:0007669"/>
    <property type="project" value="TreeGrafter"/>
</dbReference>
<evidence type="ECO:0000256" key="5">
    <source>
        <dbReference type="ARBA" id="ARBA00022801"/>
    </source>
</evidence>
<feature type="binding site" evidence="8">
    <location>
        <begin position="64"/>
        <end position="66"/>
    </location>
    <ligand>
        <name>substrate</name>
    </ligand>
</feature>
<dbReference type="InterPro" id="IPR016192">
    <property type="entry name" value="APOBEC/CMP_deaminase_Zn-bd"/>
</dbReference>
<evidence type="ECO:0000256" key="6">
    <source>
        <dbReference type="ARBA" id="ARBA00022833"/>
    </source>
</evidence>
<comment type="cofactor">
    <cofactor evidence="9">
        <name>Zn(2+)</name>
        <dbReference type="ChEBI" id="CHEBI:29105"/>
    </cofactor>
    <text evidence="9">Binds 1 zinc ion.</text>
</comment>
<evidence type="ECO:0000256" key="9">
    <source>
        <dbReference type="PIRSR" id="PIRSR006334-3"/>
    </source>
</evidence>
<dbReference type="Gene3D" id="3.40.140.10">
    <property type="entry name" value="Cytidine Deaminase, domain 2"/>
    <property type="match status" value="2"/>
</dbReference>
<dbReference type="AlphaFoldDB" id="A0A8B8KG76"/>
<dbReference type="EC" id="3.5.4.5" evidence="3"/>
<dbReference type="FunFam" id="3.40.140.10:FF:000041">
    <property type="entry name" value="Cytidine deaminase"/>
    <property type="match status" value="1"/>
</dbReference>
<feature type="binding site" evidence="9">
    <location>
        <position position="77"/>
    </location>
    <ligand>
        <name>Zn(2+)</name>
        <dbReference type="ChEBI" id="CHEBI:29105"/>
        <note>catalytic</note>
    </ligand>
</feature>
<dbReference type="InterPro" id="IPR013171">
    <property type="entry name" value="Cyd/dCyd_deaminase_Zn-bd"/>
</dbReference>
<dbReference type="CDD" id="cd01283">
    <property type="entry name" value="cytidine_deaminase"/>
    <property type="match status" value="2"/>
</dbReference>
<keyword evidence="4 9" id="KW-0479">Metal-binding</keyword>
<dbReference type="GeneID" id="113855392"/>
<evidence type="ECO:0000256" key="2">
    <source>
        <dbReference type="ARBA" id="ARBA00011738"/>
    </source>
</evidence>
<dbReference type="InterPro" id="IPR050202">
    <property type="entry name" value="Cyt/Deoxycyt_deaminase"/>
</dbReference>
<evidence type="ECO:0000313" key="11">
    <source>
        <dbReference type="Proteomes" id="UP000694853"/>
    </source>
</evidence>
<keyword evidence="6 9" id="KW-0862">Zinc</keyword>
<dbReference type="KEGG" id="aprc:113855392"/>
<evidence type="ECO:0000256" key="8">
    <source>
        <dbReference type="PIRSR" id="PIRSR006334-2"/>
    </source>
</evidence>
<comment type="similarity">
    <text evidence="1">Belongs to the cytidine and deoxycytidylate deaminase family.</text>
</comment>
<evidence type="ECO:0000259" key="10">
    <source>
        <dbReference type="PROSITE" id="PS51747"/>
    </source>
</evidence>
<reference evidence="12" key="2">
    <citation type="submission" date="2025-08" db="UniProtKB">
        <authorList>
            <consortium name="RefSeq"/>
        </authorList>
    </citation>
    <scope>IDENTIFICATION</scope>
    <source>
        <tissue evidence="12">Young leaves</tissue>
    </source>
</reference>
<dbReference type="GO" id="GO:0042803">
    <property type="term" value="F:protein homodimerization activity"/>
    <property type="evidence" value="ECO:0007669"/>
    <property type="project" value="UniProtKB-ARBA"/>
</dbReference>
<dbReference type="InterPro" id="IPR016193">
    <property type="entry name" value="Cytidine_deaminase-like"/>
</dbReference>
<dbReference type="Pfam" id="PF08211">
    <property type="entry name" value="dCMP_cyt_deam_2"/>
    <property type="match status" value="1"/>
</dbReference>
<evidence type="ECO:0000256" key="3">
    <source>
        <dbReference type="ARBA" id="ARBA00012783"/>
    </source>
</evidence>
<dbReference type="PROSITE" id="PS00903">
    <property type="entry name" value="CYT_DCMP_DEAMINASES_1"/>
    <property type="match status" value="1"/>
</dbReference>